<dbReference type="CDD" id="cd17546">
    <property type="entry name" value="REC_hyHK_CKI1_RcsC-like"/>
    <property type="match status" value="1"/>
</dbReference>
<keyword evidence="8" id="KW-0547">Nucleotide-binding</keyword>
<dbReference type="FunFam" id="3.30.565.10:FF:000010">
    <property type="entry name" value="Sensor histidine kinase RcsC"/>
    <property type="match status" value="1"/>
</dbReference>
<keyword evidence="5 14" id="KW-0597">Phosphoprotein</keyword>
<dbReference type="Gene3D" id="1.20.120.160">
    <property type="entry name" value="HPT domain"/>
    <property type="match status" value="1"/>
</dbReference>
<dbReference type="InterPro" id="IPR003594">
    <property type="entry name" value="HATPase_dom"/>
</dbReference>
<keyword evidence="6" id="KW-0808">Transferase</keyword>
<proteinExistence type="predicted"/>
<feature type="modified residue" description="4-aspartylphosphate" evidence="14">
    <location>
        <position position="540"/>
    </location>
</feature>
<reference evidence="18 19" key="1">
    <citation type="journal article" date="2017" name="Int. J. Syst. Evol. Microbiol.">
        <title>Mucilaginibacterpsychrotolerans sp. nov., isolated from peatlands.</title>
        <authorList>
            <person name="Deng Y."/>
            <person name="Shen L."/>
            <person name="Xu B."/>
            <person name="Liu Y."/>
            <person name="Gu Z."/>
            <person name="Liu H."/>
            <person name="Zhou Y."/>
        </authorList>
    </citation>
    <scope>NUCLEOTIDE SEQUENCE [LARGE SCALE GENOMIC DNA]</scope>
    <source>
        <strain evidence="18 19">NH7-4</strain>
    </source>
</reference>
<dbReference type="InterPro" id="IPR004358">
    <property type="entry name" value="Sig_transdc_His_kin-like_C"/>
</dbReference>
<evidence type="ECO:0000313" key="19">
    <source>
        <dbReference type="Proteomes" id="UP000297540"/>
    </source>
</evidence>
<evidence type="ECO:0000256" key="13">
    <source>
        <dbReference type="ARBA" id="ARBA00023136"/>
    </source>
</evidence>
<dbReference type="GO" id="GO:0005524">
    <property type="term" value="F:ATP binding"/>
    <property type="evidence" value="ECO:0007669"/>
    <property type="project" value="UniProtKB-KW"/>
</dbReference>
<dbReference type="GO" id="GO:0005886">
    <property type="term" value="C:plasma membrane"/>
    <property type="evidence" value="ECO:0007669"/>
    <property type="project" value="UniProtKB-SubCell"/>
</dbReference>
<organism evidence="18 19">
    <name type="scientific">Mucilaginibacter psychrotolerans</name>
    <dbReference type="NCBI Taxonomy" id="1524096"/>
    <lineage>
        <taxon>Bacteria</taxon>
        <taxon>Pseudomonadati</taxon>
        <taxon>Bacteroidota</taxon>
        <taxon>Sphingobacteriia</taxon>
        <taxon>Sphingobacteriales</taxon>
        <taxon>Sphingobacteriaceae</taxon>
        <taxon>Mucilaginibacter</taxon>
    </lineage>
</organism>
<keyword evidence="19" id="KW-1185">Reference proteome</keyword>
<evidence type="ECO:0000256" key="8">
    <source>
        <dbReference type="ARBA" id="ARBA00022741"/>
    </source>
</evidence>
<dbReference type="InterPro" id="IPR011006">
    <property type="entry name" value="CheY-like_superfamily"/>
</dbReference>
<dbReference type="SUPFAM" id="SSF47226">
    <property type="entry name" value="Histidine-containing phosphotransfer domain, HPT domain"/>
    <property type="match status" value="1"/>
</dbReference>
<evidence type="ECO:0000259" key="16">
    <source>
        <dbReference type="PROSITE" id="PS50109"/>
    </source>
</evidence>
<dbReference type="EMBL" id="SOZE01000048">
    <property type="protein sequence ID" value="TFF33334.1"/>
    <property type="molecule type" value="Genomic_DNA"/>
</dbReference>
<keyword evidence="13 15" id="KW-0472">Membrane</keyword>
<dbReference type="Gene3D" id="3.40.50.2300">
    <property type="match status" value="1"/>
</dbReference>
<keyword evidence="10" id="KW-0067">ATP-binding</keyword>
<evidence type="ECO:0000256" key="5">
    <source>
        <dbReference type="ARBA" id="ARBA00022553"/>
    </source>
</evidence>
<dbReference type="SMART" id="SM00387">
    <property type="entry name" value="HATPase_c"/>
    <property type="match status" value="1"/>
</dbReference>
<feature type="transmembrane region" description="Helical" evidence="15">
    <location>
        <begin position="191"/>
        <end position="212"/>
    </location>
</feature>
<dbReference type="PANTHER" id="PTHR45339">
    <property type="entry name" value="HYBRID SIGNAL TRANSDUCTION HISTIDINE KINASE J"/>
    <property type="match status" value="1"/>
</dbReference>
<gene>
    <name evidence="18" type="ORF">E2R66_26420</name>
</gene>
<dbReference type="PANTHER" id="PTHR45339:SF1">
    <property type="entry name" value="HYBRID SIGNAL TRANSDUCTION HISTIDINE KINASE J"/>
    <property type="match status" value="1"/>
</dbReference>
<dbReference type="InterPro" id="IPR036641">
    <property type="entry name" value="HPT_dom_sf"/>
</dbReference>
<dbReference type="SUPFAM" id="SSF52172">
    <property type="entry name" value="CheY-like"/>
    <property type="match status" value="1"/>
</dbReference>
<dbReference type="Gene3D" id="1.10.287.130">
    <property type="match status" value="1"/>
</dbReference>
<dbReference type="PROSITE" id="PS50109">
    <property type="entry name" value="HIS_KIN"/>
    <property type="match status" value="1"/>
</dbReference>
<dbReference type="InterPro" id="IPR036890">
    <property type="entry name" value="HATPase_C_sf"/>
</dbReference>
<comment type="catalytic activity">
    <reaction evidence="1">
        <text>ATP + protein L-histidine = ADP + protein N-phospho-L-histidine.</text>
        <dbReference type="EC" id="2.7.13.3"/>
    </reaction>
</comment>
<evidence type="ECO:0000256" key="14">
    <source>
        <dbReference type="PROSITE-ProRule" id="PRU00169"/>
    </source>
</evidence>
<evidence type="ECO:0000256" key="9">
    <source>
        <dbReference type="ARBA" id="ARBA00022777"/>
    </source>
</evidence>
<feature type="domain" description="Response regulatory" evidence="17">
    <location>
        <begin position="491"/>
        <end position="606"/>
    </location>
</feature>
<feature type="transmembrane region" description="Helical" evidence="15">
    <location>
        <begin position="12"/>
        <end position="32"/>
    </location>
</feature>
<evidence type="ECO:0000256" key="4">
    <source>
        <dbReference type="ARBA" id="ARBA00022475"/>
    </source>
</evidence>
<dbReference type="SMART" id="SM00388">
    <property type="entry name" value="HisKA"/>
    <property type="match status" value="1"/>
</dbReference>
<evidence type="ECO:0000313" key="18">
    <source>
        <dbReference type="EMBL" id="TFF33334.1"/>
    </source>
</evidence>
<dbReference type="Gene3D" id="3.30.565.10">
    <property type="entry name" value="Histidine kinase-like ATPase, C-terminal domain"/>
    <property type="match status" value="1"/>
</dbReference>
<dbReference type="InterPro" id="IPR001789">
    <property type="entry name" value="Sig_transdc_resp-reg_receiver"/>
</dbReference>
<keyword evidence="7 15" id="KW-0812">Transmembrane</keyword>
<dbReference type="SMART" id="SM00448">
    <property type="entry name" value="REC"/>
    <property type="match status" value="1"/>
</dbReference>
<dbReference type="Pfam" id="PF00072">
    <property type="entry name" value="Response_reg"/>
    <property type="match status" value="1"/>
</dbReference>
<evidence type="ECO:0000256" key="15">
    <source>
        <dbReference type="SAM" id="Phobius"/>
    </source>
</evidence>
<dbReference type="CDD" id="cd00082">
    <property type="entry name" value="HisKA"/>
    <property type="match status" value="1"/>
</dbReference>
<dbReference type="Proteomes" id="UP000297540">
    <property type="component" value="Unassembled WGS sequence"/>
</dbReference>
<dbReference type="GO" id="GO:0000155">
    <property type="term" value="F:phosphorelay sensor kinase activity"/>
    <property type="evidence" value="ECO:0007669"/>
    <property type="project" value="InterPro"/>
</dbReference>
<evidence type="ECO:0000256" key="1">
    <source>
        <dbReference type="ARBA" id="ARBA00000085"/>
    </source>
</evidence>
<evidence type="ECO:0000256" key="6">
    <source>
        <dbReference type="ARBA" id="ARBA00022679"/>
    </source>
</evidence>
<dbReference type="InterPro" id="IPR036097">
    <property type="entry name" value="HisK_dim/P_sf"/>
</dbReference>
<keyword evidence="11 15" id="KW-1133">Transmembrane helix</keyword>
<dbReference type="Pfam" id="PF00512">
    <property type="entry name" value="HisKA"/>
    <property type="match status" value="1"/>
</dbReference>
<comment type="caution">
    <text evidence="18">The sequence shown here is derived from an EMBL/GenBank/DDBJ whole genome shotgun (WGS) entry which is preliminary data.</text>
</comment>
<dbReference type="PROSITE" id="PS50110">
    <property type="entry name" value="RESPONSE_REGULATORY"/>
    <property type="match status" value="1"/>
</dbReference>
<evidence type="ECO:0000256" key="11">
    <source>
        <dbReference type="ARBA" id="ARBA00022989"/>
    </source>
</evidence>
<sequence length="736" mass="81864">MNTTPRIMANKRFGYFMLVAFGVATILLLIIGDNFSANMDAMLHGNEKLMQELKASNHLREIDRDILGVESRIRAAIATNDTSHLEGVDEKVSAVMVYLDSMDNDAAGKTTIKYLRRLKQLSEEKVNTKNALIERYLKLGNMNDTTFIANPRARRISDEITSVTHKIYDIRQQKIVALSQDSIAGSRHARVYSNILIGFMFVSGAVFCWFILGQFSQQNKLIIKLDASEKRSIEALQVKENFLANMSHEIRTPLNSILGFTNLLQRRDKDPDSAEFIEAIQKAGENLMAIINDILDLSKIEAGMMRIVKAPFSVRGLVHSIETLFKERVNEKGLQLNCSVEDNVPDTLVGDATRLTQILVNLIGNALKFSDGGMIEVQIDIVSANGSDMQLGVKVKDTGIGISNEKLDKIFERFNQAEDSITRNYGGTGLGLSIVKTLIELQGGNISVHSIPGKGTEFAFDIPYTIADEQIDLKPQMTTQELKEMVNSSLQILVVDDNAMNQSLLKHLLIQWGASFTIAANGLEALETIKAKSFDLVLMDIQMPKMDGYTATRHIREDLKLNTPIVAMTAHAMAGEREKCISNGMNDYISKPINEEHLFKIINKFIGPKIGSISAATPSIVSGAYQYIDLAYMREISKGNMVYEKLVTGHFIEGIPADVRNLEIAFQNQDLTELKRTSHDMKTSVSIMGLLPLLNDLLDSLEDANAMDEVQPTVIAEVKKICLAAVEEARHIFNKE</sequence>
<dbReference type="InterPro" id="IPR005467">
    <property type="entry name" value="His_kinase_dom"/>
</dbReference>
<keyword evidence="4" id="KW-1003">Cell membrane</keyword>
<dbReference type="EC" id="2.7.13.3" evidence="3"/>
<dbReference type="SUPFAM" id="SSF47384">
    <property type="entry name" value="Homodimeric domain of signal transducing histidine kinase"/>
    <property type="match status" value="1"/>
</dbReference>
<dbReference type="AlphaFoldDB" id="A0A4Y8S4I7"/>
<keyword evidence="9" id="KW-0418">Kinase</keyword>
<evidence type="ECO:0000256" key="3">
    <source>
        <dbReference type="ARBA" id="ARBA00012438"/>
    </source>
</evidence>
<evidence type="ECO:0000259" key="17">
    <source>
        <dbReference type="PROSITE" id="PS50110"/>
    </source>
</evidence>
<keyword evidence="12" id="KW-0902">Two-component regulatory system</keyword>
<protein>
    <recommendedName>
        <fullName evidence="3">histidine kinase</fullName>
        <ecNumber evidence="3">2.7.13.3</ecNumber>
    </recommendedName>
</protein>
<evidence type="ECO:0000256" key="2">
    <source>
        <dbReference type="ARBA" id="ARBA00004651"/>
    </source>
</evidence>
<evidence type="ECO:0000256" key="12">
    <source>
        <dbReference type="ARBA" id="ARBA00023012"/>
    </source>
</evidence>
<dbReference type="FunFam" id="1.10.287.130:FF:000001">
    <property type="entry name" value="Two-component sensor histidine kinase"/>
    <property type="match status" value="1"/>
</dbReference>
<dbReference type="PRINTS" id="PR00344">
    <property type="entry name" value="BCTRLSENSOR"/>
</dbReference>
<accession>A0A4Y8S4I7</accession>
<evidence type="ECO:0000256" key="10">
    <source>
        <dbReference type="ARBA" id="ARBA00022840"/>
    </source>
</evidence>
<comment type="subcellular location">
    <subcellularLocation>
        <location evidence="2">Cell membrane</location>
        <topology evidence="2">Multi-pass membrane protein</topology>
    </subcellularLocation>
</comment>
<evidence type="ECO:0000256" key="7">
    <source>
        <dbReference type="ARBA" id="ARBA00022692"/>
    </source>
</evidence>
<dbReference type="CDD" id="cd16922">
    <property type="entry name" value="HATPase_EvgS-ArcB-TorS-like"/>
    <property type="match status" value="1"/>
</dbReference>
<dbReference type="Pfam" id="PF02518">
    <property type="entry name" value="HATPase_c"/>
    <property type="match status" value="1"/>
</dbReference>
<dbReference type="InterPro" id="IPR003661">
    <property type="entry name" value="HisK_dim/P_dom"/>
</dbReference>
<dbReference type="RefSeq" id="WP_133236554.1">
    <property type="nucleotide sequence ID" value="NZ_SOZE01000048.1"/>
</dbReference>
<name>A0A4Y8S4I7_9SPHI</name>
<dbReference type="SUPFAM" id="SSF55874">
    <property type="entry name" value="ATPase domain of HSP90 chaperone/DNA topoisomerase II/histidine kinase"/>
    <property type="match status" value="1"/>
</dbReference>
<feature type="domain" description="Histidine kinase" evidence="16">
    <location>
        <begin position="245"/>
        <end position="466"/>
    </location>
</feature>
<dbReference type="OrthoDB" id="9811889at2"/>